<gene>
    <name evidence="2" type="primary">LAMC2</name>
    <name evidence="2" type="ORF">CM83_9243</name>
</gene>
<dbReference type="AlphaFoldDB" id="A0A0A9Z1C4"/>
<evidence type="ECO:0000313" key="2">
    <source>
        <dbReference type="EMBL" id="JAG37666.1"/>
    </source>
</evidence>
<reference evidence="2" key="1">
    <citation type="journal article" date="2014" name="PLoS ONE">
        <title>Transcriptome-Based Identification of ABC Transporters in the Western Tarnished Plant Bug Lygus hesperus.</title>
        <authorList>
            <person name="Hull J.J."/>
            <person name="Chaney K."/>
            <person name="Geib S.M."/>
            <person name="Fabrick J.A."/>
            <person name="Brent C.S."/>
            <person name="Walsh D."/>
            <person name="Lavine L.C."/>
        </authorList>
    </citation>
    <scope>NUCLEOTIDE SEQUENCE</scope>
</reference>
<name>A0A0A9Z1C4_LYGHE</name>
<organism evidence="2">
    <name type="scientific">Lygus hesperus</name>
    <name type="common">Western plant bug</name>
    <dbReference type="NCBI Taxonomy" id="30085"/>
    <lineage>
        <taxon>Eukaryota</taxon>
        <taxon>Metazoa</taxon>
        <taxon>Ecdysozoa</taxon>
        <taxon>Arthropoda</taxon>
        <taxon>Hexapoda</taxon>
        <taxon>Insecta</taxon>
        <taxon>Pterygota</taxon>
        <taxon>Neoptera</taxon>
        <taxon>Paraneoptera</taxon>
        <taxon>Hemiptera</taxon>
        <taxon>Heteroptera</taxon>
        <taxon>Panheteroptera</taxon>
        <taxon>Cimicomorpha</taxon>
        <taxon>Miridae</taxon>
        <taxon>Mirini</taxon>
        <taxon>Lygus</taxon>
    </lineage>
</organism>
<dbReference type="EMBL" id="GBHO01005938">
    <property type="protein sequence ID" value="JAG37666.1"/>
    <property type="molecule type" value="Transcribed_RNA"/>
</dbReference>
<keyword evidence="1" id="KW-0175">Coiled coil</keyword>
<accession>A0A0A9Z1C4</accession>
<protein>
    <submittedName>
        <fullName evidence="2">Laminin subunit gamma-2</fullName>
    </submittedName>
</protein>
<feature type="coiled-coil region" evidence="1">
    <location>
        <begin position="67"/>
        <end position="118"/>
    </location>
</feature>
<feature type="coiled-coil region" evidence="1">
    <location>
        <begin position="7"/>
        <end position="34"/>
    </location>
</feature>
<evidence type="ECO:0000256" key="1">
    <source>
        <dbReference type="SAM" id="Coils"/>
    </source>
</evidence>
<reference evidence="2" key="2">
    <citation type="submission" date="2014-07" db="EMBL/GenBank/DDBJ databases">
        <authorList>
            <person name="Hull J."/>
        </authorList>
    </citation>
    <scope>NUCLEOTIDE SEQUENCE</scope>
</reference>
<sequence>MYAIKRLSRYSLKLEDVKAQILQIENEIDDIENFGISSRMKDGEAIMETNPLNYQYNNLTNNSNIDEAGIARMKEELRQKKKLLEERKEVLRKLELAASNDKANLQQYQNKLRDIKVNERI</sequence>
<proteinExistence type="predicted"/>